<protein>
    <submittedName>
        <fullName evidence="4">T9SS type A sorting domain-containing protein</fullName>
    </submittedName>
</protein>
<sequence length="500" mass="54991">MKRLLLYIAIMLAFLSRSEPVTAQSDTFFKTYGTGSFDEGNDLIQTQNGDFVIVGATGVKGDESFGDIYVIRTDTGGNVIWTSVIGTGENDKAHAVTEAPNGDLLIAGVSYGFIGGYDGMVARIDSQGNLLWIRVYGGSEWDFCYDIGNAFNSNGFIVAGSRGNETTGFSDGWIFRIDDNGDIQENQVIGGPDNDGFNGMDILQGYYVFAGFSEPEPNNPDYWVHFTNFELSEIYSETWGSDSAERFNDVAITGSLTNRNVTAVGSYQSDQKLNPVSFNLDQTGVRVWSDTVFGADEDEWLGVKDGIGPDIFMYGYSYSSIGAGKEDILLMVRDDFNNISELETTGGDNLDIARGGVVVDSNLVLAGVTKSFNAEVEDVFLLNLDRNFTQLTLTDDYRDTTYNYVTGVDEQDLKYNKNHIKVYPNPLSNGQLSIDIGDQYKQSVSFRILSINGDEVLNGELSSGLNQFVVSELNPGVYMILIESDRMNTKKTTIKKLVIN</sequence>
<dbReference type="AlphaFoldDB" id="A0A6N6M8G0"/>
<feature type="domain" description="Secretion system C-terminal sorting" evidence="3">
    <location>
        <begin position="422"/>
        <end position="494"/>
    </location>
</feature>
<feature type="signal peptide" evidence="2">
    <location>
        <begin position="1"/>
        <end position="23"/>
    </location>
</feature>
<evidence type="ECO:0000259" key="3">
    <source>
        <dbReference type="Pfam" id="PF18962"/>
    </source>
</evidence>
<evidence type="ECO:0000256" key="2">
    <source>
        <dbReference type="SAM" id="SignalP"/>
    </source>
</evidence>
<keyword evidence="5" id="KW-1185">Reference proteome</keyword>
<dbReference type="EMBL" id="WACR01000005">
    <property type="protein sequence ID" value="KAB1064537.1"/>
    <property type="molecule type" value="Genomic_DNA"/>
</dbReference>
<dbReference type="NCBIfam" id="TIGR04183">
    <property type="entry name" value="Por_Secre_tail"/>
    <property type="match status" value="1"/>
</dbReference>
<organism evidence="4 5">
    <name type="scientific">Salibacter halophilus</name>
    <dbReference type="NCBI Taxonomy" id="1803916"/>
    <lineage>
        <taxon>Bacteria</taxon>
        <taxon>Pseudomonadati</taxon>
        <taxon>Bacteroidota</taxon>
        <taxon>Flavobacteriia</taxon>
        <taxon>Flavobacteriales</taxon>
        <taxon>Salibacteraceae</taxon>
        <taxon>Salibacter</taxon>
    </lineage>
</organism>
<dbReference type="Proteomes" id="UP000435357">
    <property type="component" value="Unassembled WGS sequence"/>
</dbReference>
<evidence type="ECO:0000313" key="4">
    <source>
        <dbReference type="EMBL" id="KAB1064537.1"/>
    </source>
</evidence>
<name>A0A6N6M8G0_9FLAO</name>
<proteinExistence type="predicted"/>
<feature type="chain" id="PRO_5026966463" evidence="2">
    <location>
        <begin position="24"/>
        <end position="500"/>
    </location>
</feature>
<dbReference type="PANTHER" id="PTHR42754:SF1">
    <property type="entry name" value="LIPOPROTEIN"/>
    <property type="match status" value="1"/>
</dbReference>
<dbReference type="InterPro" id="IPR026444">
    <property type="entry name" value="Secre_tail"/>
</dbReference>
<dbReference type="PANTHER" id="PTHR42754">
    <property type="entry name" value="ENDOGLUCANASE"/>
    <property type="match status" value="1"/>
</dbReference>
<accession>A0A6N6M8G0</accession>
<keyword evidence="1 2" id="KW-0732">Signal</keyword>
<dbReference type="RefSeq" id="WP_151167808.1">
    <property type="nucleotide sequence ID" value="NZ_WACR01000005.1"/>
</dbReference>
<evidence type="ECO:0000313" key="5">
    <source>
        <dbReference type="Proteomes" id="UP000435357"/>
    </source>
</evidence>
<comment type="caution">
    <text evidence="4">The sequence shown here is derived from an EMBL/GenBank/DDBJ whole genome shotgun (WGS) entry which is preliminary data.</text>
</comment>
<evidence type="ECO:0000256" key="1">
    <source>
        <dbReference type="ARBA" id="ARBA00022729"/>
    </source>
</evidence>
<dbReference type="OrthoDB" id="9811934at2"/>
<gene>
    <name evidence="4" type="ORF">F3059_07520</name>
</gene>
<reference evidence="4 5" key="1">
    <citation type="submission" date="2019-09" db="EMBL/GenBank/DDBJ databases">
        <title>Genomes of Cryomorphaceae.</title>
        <authorList>
            <person name="Bowman J.P."/>
        </authorList>
    </citation>
    <scope>NUCLEOTIDE SEQUENCE [LARGE SCALE GENOMIC DNA]</scope>
    <source>
        <strain evidence="4 5">KCTC 52047</strain>
    </source>
</reference>
<dbReference type="Pfam" id="PF18962">
    <property type="entry name" value="Por_Secre_tail"/>
    <property type="match status" value="1"/>
</dbReference>